<evidence type="ECO:0000256" key="1">
    <source>
        <dbReference type="ARBA" id="ARBA00022763"/>
    </source>
</evidence>
<gene>
    <name evidence="3" type="ordered locus">Acid_0537</name>
</gene>
<protein>
    <submittedName>
        <fullName evidence="3">Methylated-DNA-(Protein)-cysteine S-methyltransferase</fullName>
    </submittedName>
</protein>
<dbReference type="PANTHER" id="PTHR42942:SF1">
    <property type="entry name" value="ALKYLTRANSFERASE-LIKE PROTEIN 1"/>
    <property type="match status" value="1"/>
</dbReference>
<dbReference type="InterPro" id="IPR052520">
    <property type="entry name" value="ATL_DNA_repair"/>
</dbReference>
<dbReference type="FunCoup" id="Q02BM1">
    <property type="interactions" value="108"/>
</dbReference>
<dbReference type="GO" id="GO:0008168">
    <property type="term" value="F:methyltransferase activity"/>
    <property type="evidence" value="ECO:0007669"/>
    <property type="project" value="UniProtKB-KW"/>
</dbReference>
<dbReference type="AlphaFoldDB" id="Q02BM1"/>
<dbReference type="GO" id="GO:0032259">
    <property type="term" value="P:methylation"/>
    <property type="evidence" value="ECO:0007669"/>
    <property type="project" value="UniProtKB-KW"/>
</dbReference>
<organism evidence="3">
    <name type="scientific">Solibacter usitatus (strain Ellin6076)</name>
    <dbReference type="NCBI Taxonomy" id="234267"/>
    <lineage>
        <taxon>Bacteria</taxon>
        <taxon>Pseudomonadati</taxon>
        <taxon>Acidobacteriota</taxon>
        <taxon>Terriglobia</taxon>
        <taxon>Bryobacterales</taxon>
        <taxon>Solibacteraceae</taxon>
        <taxon>Candidatus Solibacter</taxon>
    </lineage>
</organism>
<dbReference type="SUPFAM" id="SSF46767">
    <property type="entry name" value="Methylated DNA-protein cysteine methyltransferase, C-terminal domain"/>
    <property type="match status" value="1"/>
</dbReference>
<evidence type="ECO:0000313" key="3">
    <source>
        <dbReference type="EMBL" id="ABJ81545.1"/>
    </source>
</evidence>
<sequence length="117" mass="13639">MRPHEVERRLRRAPKSELRDEMFRKAIRSIPKGKVATYGQVAAAAGYPLYHRHVAALLRRTHAGLPWQRVVGAGGEIKLRFEAGQEQRIRLEMEGVKFHGKRIDMATHQHKFKTWEF</sequence>
<keyword evidence="3" id="KW-0489">Methyltransferase</keyword>
<dbReference type="GO" id="GO:0006281">
    <property type="term" value="P:DNA repair"/>
    <property type="evidence" value="ECO:0007669"/>
    <property type="project" value="InterPro"/>
</dbReference>
<dbReference type="InterPro" id="IPR036388">
    <property type="entry name" value="WH-like_DNA-bd_sf"/>
</dbReference>
<accession>Q02BM1</accession>
<dbReference type="CDD" id="cd06445">
    <property type="entry name" value="ATase"/>
    <property type="match status" value="1"/>
</dbReference>
<dbReference type="EMBL" id="CP000473">
    <property type="protein sequence ID" value="ABJ81545.1"/>
    <property type="molecule type" value="Genomic_DNA"/>
</dbReference>
<dbReference type="KEGG" id="sus:Acid_0537"/>
<proteinExistence type="predicted"/>
<dbReference type="HOGENOM" id="CLU_000445_52_5_0"/>
<dbReference type="InterPro" id="IPR036217">
    <property type="entry name" value="MethylDNA_cys_MeTrfase_DNAb"/>
</dbReference>
<dbReference type="InterPro" id="IPR014048">
    <property type="entry name" value="MethylDNA_cys_MeTrfase_DNA-bd"/>
</dbReference>
<reference evidence="3" key="1">
    <citation type="submission" date="2006-10" db="EMBL/GenBank/DDBJ databases">
        <title>Complete sequence of Solibacter usitatus Ellin6076.</title>
        <authorList>
            <consortium name="US DOE Joint Genome Institute"/>
            <person name="Copeland A."/>
            <person name="Lucas S."/>
            <person name="Lapidus A."/>
            <person name="Barry K."/>
            <person name="Detter J.C."/>
            <person name="Glavina del Rio T."/>
            <person name="Hammon N."/>
            <person name="Israni S."/>
            <person name="Dalin E."/>
            <person name="Tice H."/>
            <person name="Pitluck S."/>
            <person name="Thompson L.S."/>
            <person name="Brettin T."/>
            <person name="Bruce D."/>
            <person name="Han C."/>
            <person name="Tapia R."/>
            <person name="Gilna P."/>
            <person name="Schmutz J."/>
            <person name="Larimer F."/>
            <person name="Land M."/>
            <person name="Hauser L."/>
            <person name="Kyrpides N."/>
            <person name="Mikhailova N."/>
            <person name="Janssen P.H."/>
            <person name="Kuske C.R."/>
            <person name="Richardson P."/>
        </authorList>
    </citation>
    <scope>NUCLEOTIDE SEQUENCE</scope>
    <source>
        <strain evidence="3">Ellin6076</strain>
    </source>
</reference>
<evidence type="ECO:0000259" key="2">
    <source>
        <dbReference type="Pfam" id="PF01035"/>
    </source>
</evidence>
<dbReference type="eggNOG" id="COG3695">
    <property type="taxonomic scope" value="Bacteria"/>
</dbReference>
<feature type="domain" description="Methylated-DNA-[protein]-cysteine S-methyltransferase DNA binding" evidence="2">
    <location>
        <begin position="25"/>
        <end position="96"/>
    </location>
</feature>
<keyword evidence="3" id="KW-0808">Transferase</keyword>
<dbReference type="Pfam" id="PF01035">
    <property type="entry name" value="DNA_binding_1"/>
    <property type="match status" value="1"/>
</dbReference>
<keyword evidence="1" id="KW-0227">DNA damage</keyword>
<dbReference type="Gene3D" id="1.10.10.10">
    <property type="entry name" value="Winged helix-like DNA-binding domain superfamily/Winged helix DNA-binding domain"/>
    <property type="match status" value="1"/>
</dbReference>
<dbReference type="InParanoid" id="Q02BM1"/>
<name>Q02BM1_SOLUE</name>
<dbReference type="STRING" id="234267.Acid_0537"/>
<dbReference type="PANTHER" id="PTHR42942">
    <property type="entry name" value="6-O-METHYLGUANINE DNA METHYLTRANSFERASE"/>
    <property type="match status" value="1"/>
</dbReference>